<feature type="coiled-coil region" evidence="1">
    <location>
        <begin position="40"/>
        <end position="71"/>
    </location>
</feature>
<sequence>MKKISKLICLGTLTLSLTPILSISCTQGKTDKVDKVSPTIINKNQELKSTIEEFNKLLNQLVNENSDLTSSIKNVEQFLFESYFNQQLNKNNKNIFNTYTEFKNSLGELYKDEKFNEFKQELYTDVLHLIQHNRENILIQIQNILEFNKGADFDTFINKINSNQEPKNEDIQNHNLKVSKTYENYVFDKHYYEETQLSGNEHNEHDHDHEHIDVDGQENHSHGLINLIKDIDLAIKNTLSKIHFDGFSNLLNAEQLEKLTNLKNSVENFVLLYNQNTLEKLIDKLIQLTTKINTLSEEISQELIK</sequence>
<organism evidence="2 3">
    <name type="scientific">Mycoplasma anserisalpingitidis</name>
    <dbReference type="NCBI Taxonomy" id="519450"/>
    <lineage>
        <taxon>Bacteria</taxon>
        <taxon>Bacillati</taxon>
        <taxon>Mycoplasmatota</taxon>
        <taxon>Mollicutes</taxon>
        <taxon>Mycoplasmataceae</taxon>
        <taxon>Mycoplasma</taxon>
    </lineage>
</organism>
<keyword evidence="1" id="KW-0175">Coiled coil</keyword>
<name>A0A5B8JBN0_9MOLU</name>
<gene>
    <name evidence="2" type="ORF">FOY43_02235</name>
</gene>
<proteinExistence type="predicted"/>
<dbReference type="EMBL" id="CP041663">
    <property type="protein sequence ID" value="QDY88472.1"/>
    <property type="molecule type" value="Genomic_DNA"/>
</dbReference>
<evidence type="ECO:0008006" key="4">
    <source>
        <dbReference type="Google" id="ProtNLM"/>
    </source>
</evidence>
<dbReference type="AlphaFoldDB" id="A0A5B8JBN0"/>
<dbReference type="PROSITE" id="PS51257">
    <property type="entry name" value="PROKAR_LIPOPROTEIN"/>
    <property type="match status" value="1"/>
</dbReference>
<reference evidence="3" key="1">
    <citation type="submission" date="2019-07" db="EMBL/GenBank/DDBJ databases">
        <title>Complete genome sequences of three Mycoplasma sp. 1220 strains.</title>
        <authorList>
            <person name="Grozner D."/>
            <person name="Forro B."/>
            <person name="Kovacs A.B."/>
            <person name="Marton S."/>
            <person name="Banyai K."/>
            <person name="Kreizinger Z."/>
            <person name="Sulyok K.M."/>
            <person name="Gyuranecz M."/>
        </authorList>
    </citation>
    <scope>NUCLEOTIDE SEQUENCE [LARGE SCALE GENOMIC DNA]</scope>
    <source>
        <strain evidence="3">MYCAV93</strain>
    </source>
</reference>
<dbReference type="Proteomes" id="UP000317512">
    <property type="component" value="Chromosome"/>
</dbReference>
<evidence type="ECO:0000256" key="1">
    <source>
        <dbReference type="SAM" id="Coils"/>
    </source>
</evidence>
<evidence type="ECO:0000313" key="2">
    <source>
        <dbReference type="EMBL" id="QDY88472.1"/>
    </source>
</evidence>
<dbReference type="RefSeq" id="WP_146308935.1">
    <property type="nucleotide sequence ID" value="NZ_CP041663.1"/>
</dbReference>
<dbReference type="OrthoDB" id="400907at2"/>
<evidence type="ECO:0000313" key="3">
    <source>
        <dbReference type="Proteomes" id="UP000317512"/>
    </source>
</evidence>
<protein>
    <recommendedName>
        <fullName evidence="4">Lipoprotein</fullName>
    </recommendedName>
</protein>
<accession>A0A5B8JBN0</accession>